<feature type="domain" description="Methyltransferase" evidence="1">
    <location>
        <begin position="36"/>
        <end position="131"/>
    </location>
</feature>
<keyword evidence="2" id="KW-0808">Transferase</keyword>
<dbReference type="Proteomes" id="UP000184251">
    <property type="component" value="Unassembled WGS sequence"/>
</dbReference>
<organism evidence="2 3">
    <name type="scientific">Alkalibacter saccharofermentans DSM 14828</name>
    <dbReference type="NCBI Taxonomy" id="1120975"/>
    <lineage>
        <taxon>Bacteria</taxon>
        <taxon>Bacillati</taxon>
        <taxon>Bacillota</taxon>
        <taxon>Clostridia</taxon>
        <taxon>Eubacteriales</taxon>
        <taxon>Eubacteriaceae</taxon>
        <taxon>Alkalibacter</taxon>
    </lineage>
</organism>
<dbReference type="GO" id="GO:0008168">
    <property type="term" value="F:methyltransferase activity"/>
    <property type="evidence" value="ECO:0007669"/>
    <property type="project" value="UniProtKB-KW"/>
</dbReference>
<gene>
    <name evidence="2" type="ORF">SAMN02746064_01282</name>
</gene>
<sequence>MGFYEEIAKHYDDIFPAGKVQEELLLQMAGEPEADVLDIACGTGGYSISLARAGHNVTAVDLDEKMIDALKDKVKGQKLNIRAHKMNMMDISALKTSFDLAYCIGNSLVHLDSVQQVTGFLKEAKKVLKKGKLVIQIINYDRILKQDIKSLPTIENKEAGLTFERLYRFDKVENKVYFKTILNVDENTYDNEIPLLPLTSDELESSLKEAGFEDVVMYGDFKKSPYDKDESYALVAVAK</sequence>
<dbReference type="Pfam" id="PF13649">
    <property type="entry name" value="Methyltransf_25"/>
    <property type="match status" value="1"/>
</dbReference>
<dbReference type="STRING" id="1120975.SAMN02746064_01282"/>
<dbReference type="InterPro" id="IPR029063">
    <property type="entry name" value="SAM-dependent_MTases_sf"/>
</dbReference>
<dbReference type="InterPro" id="IPR041698">
    <property type="entry name" value="Methyltransf_25"/>
</dbReference>
<proteinExistence type="predicted"/>
<evidence type="ECO:0000259" key="1">
    <source>
        <dbReference type="Pfam" id="PF13649"/>
    </source>
</evidence>
<dbReference type="CDD" id="cd02440">
    <property type="entry name" value="AdoMet_MTases"/>
    <property type="match status" value="1"/>
</dbReference>
<keyword evidence="3" id="KW-1185">Reference proteome</keyword>
<accession>A0A1M4WLS9</accession>
<dbReference type="PANTHER" id="PTHR43591">
    <property type="entry name" value="METHYLTRANSFERASE"/>
    <property type="match status" value="1"/>
</dbReference>
<dbReference type="EMBL" id="FQTU01000007">
    <property type="protein sequence ID" value="SHE82188.1"/>
    <property type="molecule type" value="Genomic_DNA"/>
</dbReference>
<dbReference type="SUPFAM" id="SSF53335">
    <property type="entry name" value="S-adenosyl-L-methionine-dependent methyltransferases"/>
    <property type="match status" value="1"/>
</dbReference>
<dbReference type="OrthoDB" id="9791837at2"/>
<protein>
    <submittedName>
        <fullName evidence="2">Methyltransferase domain-containing protein</fullName>
    </submittedName>
</protein>
<dbReference type="GO" id="GO:0032259">
    <property type="term" value="P:methylation"/>
    <property type="evidence" value="ECO:0007669"/>
    <property type="project" value="UniProtKB-KW"/>
</dbReference>
<evidence type="ECO:0000313" key="2">
    <source>
        <dbReference type="EMBL" id="SHE82188.1"/>
    </source>
</evidence>
<dbReference type="RefSeq" id="WP_073270280.1">
    <property type="nucleotide sequence ID" value="NZ_FQTU01000007.1"/>
</dbReference>
<dbReference type="Gene3D" id="2.20.25.110">
    <property type="entry name" value="S-adenosyl-L-methionine-dependent methyltransferases"/>
    <property type="match status" value="1"/>
</dbReference>
<dbReference type="AlphaFoldDB" id="A0A1M4WLS9"/>
<evidence type="ECO:0000313" key="3">
    <source>
        <dbReference type="Proteomes" id="UP000184251"/>
    </source>
</evidence>
<dbReference type="Gene3D" id="3.40.50.150">
    <property type="entry name" value="Vaccinia Virus protein VP39"/>
    <property type="match status" value="1"/>
</dbReference>
<reference evidence="2 3" key="1">
    <citation type="submission" date="2016-11" db="EMBL/GenBank/DDBJ databases">
        <authorList>
            <person name="Jaros S."/>
            <person name="Januszkiewicz K."/>
            <person name="Wedrychowicz H."/>
        </authorList>
    </citation>
    <scope>NUCLEOTIDE SEQUENCE [LARGE SCALE GENOMIC DNA]</scope>
    <source>
        <strain evidence="2 3">DSM 14828</strain>
    </source>
</reference>
<name>A0A1M4WLS9_9FIRM</name>
<keyword evidence="2" id="KW-0489">Methyltransferase</keyword>